<protein>
    <submittedName>
        <fullName evidence="5">Unnamed protein product</fullName>
    </submittedName>
</protein>
<dbReference type="GO" id="GO:0008623">
    <property type="term" value="C:CHRAC"/>
    <property type="evidence" value="ECO:0007669"/>
    <property type="project" value="TreeGrafter"/>
</dbReference>
<evidence type="ECO:0000256" key="2">
    <source>
        <dbReference type="ARBA" id="ARBA00023242"/>
    </source>
</evidence>
<dbReference type="Pfam" id="PF00808">
    <property type="entry name" value="CBFD_NFYB_HMF"/>
    <property type="match status" value="1"/>
</dbReference>
<feature type="compositionally biased region" description="Basic and acidic residues" evidence="3">
    <location>
        <begin position="223"/>
        <end position="233"/>
    </location>
</feature>
<sequence>MLDHRVLLPWLESLSLQFLNWKLELGAISTRSNNTASNKLNPRNVNHQSYIMSPTEKTPQTEEIIDNPDAAVTEEDQNDSNAGLTLPIARIKRIIKLDPEHVSSTEAANYMLGLATELFVTTLTEKASLVTKSNKRKKIMYDDFHNVVVHDDKLLFLKDLIPKKKKIGELAEKGTINLTDNDIKRFNLKYSRPKRPTTASAATASKDVAPGGGDTTAEEGDITGDKSTSKADDTQEEACYKTNCY</sequence>
<feature type="domain" description="Transcription factor CBF/NF-Y/archaeal histone" evidence="4">
    <location>
        <begin position="85"/>
        <end position="146"/>
    </location>
</feature>
<accession>A0A9W7DL15</accession>
<dbReference type="GO" id="GO:0046982">
    <property type="term" value="F:protein heterodimerization activity"/>
    <property type="evidence" value="ECO:0007669"/>
    <property type="project" value="InterPro"/>
</dbReference>
<dbReference type="CDD" id="cd22929">
    <property type="entry name" value="HFD_POLE4-like"/>
    <property type="match status" value="1"/>
</dbReference>
<comment type="caution">
    <text evidence="5">The sequence shown here is derived from an EMBL/GenBank/DDBJ whole genome shotgun (WGS) entry which is preliminary data.</text>
</comment>
<dbReference type="Proteomes" id="UP001165063">
    <property type="component" value="Unassembled WGS sequence"/>
</dbReference>
<dbReference type="AlphaFoldDB" id="A0A9W7DL15"/>
<gene>
    <name evidence="5" type="ORF">Amon01_000872300</name>
</gene>
<dbReference type="PANTHER" id="PTHR10252:SF151">
    <property type="entry name" value="DNA POLYMERASE EPSILON NONCATALYTIC SUBUNIT"/>
    <property type="match status" value="1"/>
</dbReference>
<dbReference type="OrthoDB" id="636685at2759"/>
<organism evidence="5 6">
    <name type="scientific">Ambrosiozyma monospora</name>
    <name type="common">Yeast</name>
    <name type="synonym">Endomycopsis monosporus</name>
    <dbReference type="NCBI Taxonomy" id="43982"/>
    <lineage>
        <taxon>Eukaryota</taxon>
        <taxon>Fungi</taxon>
        <taxon>Dikarya</taxon>
        <taxon>Ascomycota</taxon>
        <taxon>Saccharomycotina</taxon>
        <taxon>Pichiomycetes</taxon>
        <taxon>Pichiales</taxon>
        <taxon>Pichiaceae</taxon>
        <taxon>Ambrosiozyma</taxon>
    </lineage>
</organism>
<dbReference type="PANTHER" id="PTHR10252">
    <property type="entry name" value="HISTONE-LIKE TRANSCRIPTION FACTOR CCAAT-RELATED"/>
    <property type="match status" value="1"/>
</dbReference>
<evidence type="ECO:0000259" key="4">
    <source>
        <dbReference type="Pfam" id="PF00808"/>
    </source>
</evidence>
<keyword evidence="2" id="KW-0539">Nucleus</keyword>
<keyword evidence="6" id="KW-1185">Reference proteome</keyword>
<proteinExistence type="predicted"/>
<reference evidence="5" key="1">
    <citation type="submission" date="2023-04" db="EMBL/GenBank/DDBJ databases">
        <title>Ambrosiozyma monospora NBRC 1965.</title>
        <authorList>
            <person name="Ichikawa N."/>
            <person name="Sato H."/>
            <person name="Tonouchi N."/>
        </authorList>
    </citation>
    <scope>NUCLEOTIDE SEQUENCE</scope>
    <source>
        <strain evidence="5">NBRC 1965</strain>
    </source>
</reference>
<dbReference type="SUPFAM" id="SSF47113">
    <property type="entry name" value="Histone-fold"/>
    <property type="match status" value="1"/>
</dbReference>
<dbReference type="InterPro" id="IPR009072">
    <property type="entry name" value="Histone-fold"/>
</dbReference>
<evidence type="ECO:0000313" key="6">
    <source>
        <dbReference type="Proteomes" id="UP001165063"/>
    </source>
</evidence>
<dbReference type="InterPro" id="IPR003958">
    <property type="entry name" value="CBFA_NFYB_domain"/>
</dbReference>
<comment type="subcellular location">
    <subcellularLocation>
        <location evidence="1">Nucleus</location>
    </subcellularLocation>
</comment>
<evidence type="ECO:0000313" key="5">
    <source>
        <dbReference type="EMBL" id="GMG60084.1"/>
    </source>
</evidence>
<dbReference type="GO" id="GO:0006261">
    <property type="term" value="P:DNA-templated DNA replication"/>
    <property type="evidence" value="ECO:0007669"/>
    <property type="project" value="TreeGrafter"/>
</dbReference>
<dbReference type="Gene3D" id="1.10.20.10">
    <property type="entry name" value="Histone, subunit A"/>
    <property type="match status" value="1"/>
</dbReference>
<dbReference type="EMBL" id="BSXU01008270">
    <property type="protein sequence ID" value="GMG60084.1"/>
    <property type="molecule type" value="Genomic_DNA"/>
</dbReference>
<feature type="region of interest" description="Disordered" evidence="3">
    <location>
        <begin position="194"/>
        <end position="245"/>
    </location>
</feature>
<evidence type="ECO:0000256" key="1">
    <source>
        <dbReference type="ARBA" id="ARBA00004123"/>
    </source>
</evidence>
<evidence type="ECO:0000256" key="3">
    <source>
        <dbReference type="SAM" id="MobiDB-lite"/>
    </source>
</evidence>
<name>A0A9W7DL15_AMBMO</name>
<dbReference type="InterPro" id="IPR050568">
    <property type="entry name" value="Transcr_DNA_Rep_Reg"/>
</dbReference>